<proteinExistence type="predicted"/>
<keyword evidence="6" id="KW-1185">Reference proteome</keyword>
<dbReference type="PANTHER" id="PTHR10668:SF103">
    <property type="entry name" value="PYRIDINE NUCLEOTIDE-DISULFIDE OXIDOREDUCTASE DOMAIN-CONTAINING PROTEIN 2"/>
    <property type="match status" value="1"/>
</dbReference>
<comment type="caution">
    <text evidence="5">The sequence shown here is derived from an EMBL/GenBank/DDBJ whole genome shotgun (WGS) entry which is preliminary data.</text>
</comment>
<gene>
    <name evidence="5" type="ORF">G1H19_07910</name>
</gene>
<evidence type="ECO:0000256" key="3">
    <source>
        <dbReference type="ARBA" id="ARBA00040298"/>
    </source>
</evidence>
<protein>
    <recommendedName>
        <fullName evidence="3">Pyridine nucleotide-disulfide oxidoreductase domain-containing protein 2</fullName>
    </recommendedName>
</protein>
<sequence length="536" mass="56216">MSRADVVVVGGGHNGLVCAAYLARAGLDVLVLEARDTTGGCASTVDALDGARVNICNCDHTMVRTTSIAEDLDLAAHGLRYLEVDPQALQVGWDTGSAPFVQFRDVERTLAGLAHTHPDQVDGYRRYLAHATPVARLLTELTSAPPTPGSVLRRLADRRAAALPRLLDWSRRSVGEVLGRYFTDDSLIAGAFATGPAVWGVTHGTPGTGLGATGMAMRHLVGIGRPVGGSGALPAALTSAFEAAGGRVRTGTRVTGLVVEGEAVRGVRLATGELVEAGTVVCAVDPREALVDWLTPAPAGALPTRARAMVGRWTRRPSPEGYESKLDAVVGTLPQLPQVDDALLARVGAFDQNVPTTTVSPGLAEISAAHALLPSGQVADRPMLLVNTPSVLDPTMRVGADHVFSLEVLWTPYALPGGWADSAEPKRWLDAYAGQVASGFLDGVRRWRVMTPEDYERDFSMARGYAPSFGGGPLAALVGRDRELTRYETPVRGLFLTGAGTFPGAGVWGASGRNAASVVLRRAGARAPGVAVSRPR</sequence>
<reference evidence="5 6" key="1">
    <citation type="submission" date="2020-02" db="EMBL/GenBank/DDBJ databases">
        <title>The whole genome sequence of CPCC 205119.</title>
        <authorList>
            <person name="Jiang Z."/>
        </authorList>
    </citation>
    <scope>NUCLEOTIDE SEQUENCE [LARGE SCALE GENOMIC DNA]</scope>
    <source>
        <strain evidence="5 6">CPCC 205119</strain>
    </source>
</reference>
<feature type="domain" description="Amine oxidase" evidence="4">
    <location>
        <begin position="15"/>
        <end position="298"/>
    </location>
</feature>
<dbReference type="PANTHER" id="PTHR10668">
    <property type="entry name" value="PHYTOENE DEHYDROGENASE"/>
    <property type="match status" value="1"/>
</dbReference>
<name>A0A7K3WBT9_9ACTN</name>
<evidence type="ECO:0000313" key="6">
    <source>
        <dbReference type="Proteomes" id="UP000470470"/>
    </source>
</evidence>
<evidence type="ECO:0000313" key="5">
    <source>
        <dbReference type="EMBL" id="NEL53922.1"/>
    </source>
</evidence>
<comment type="function">
    <text evidence="1">Probable oxidoreductase that may play a role as regulator of mitochondrial function.</text>
</comment>
<dbReference type="Pfam" id="PF01593">
    <property type="entry name" value="Amino_oxidase"/>
    <property type="match status" value="1"/>
</dbReference>
<evidence type="ECO:0000256" key="1">
    <source>
        <dbReference type="ARBA" id="ARBA00037217"/>
    </source>
</evidence>
<dbReference type="SUPFAM" id="SSF51905">
    <property type="entry name" value="FAD/NAD(P)-binding domain"/>
    <property type="match status" value="1"/>
</dbReference>
<evidence type="ECO:0000259" key="4">
    <source>
        <dbReference type="Pfam" id="PF01593"/>
    </source>
</evidence>
<dbReference type="InterPro" id="IPR002937">
    <property type="entry name" value="Amino_oxidase"/>
</dbReference>
<organism evidence="5 6">
    <name type="scientific">Goekera deserti</name>
    <dbReference type="NCBI Taxonomy" id="2497753"/>
    <lineage>
        <taxon>Bacteria</taxon>
        <taxon>Bacillati</taxon>
        <taxon>Actinomycetota</taxon>
        <taxon>Actinomycetes</taxon>
        <taxon>Geodermatophilales</taxon>
        <taxon>Geodermatophilaceae</taxon>
        <taxon>Goekera</taxon>
    </lineage>
</organism>
<dbReference type="EMBL" id="JAAGWK010000010">
    <property type="protein sequence ID" value="NEL53922.1"/>
    <property type="molecule type" value="Genomic_DNA"/>
</dbReference>
<evidence type="ECO:0000256" key="2">
    <source>
        <dbReference type="ARBA" id="ARBA00038825"/>
    </source>
</evidence>
<dbReference type="Proteomes" id="UP000470470">
    <property type="component" value="Unassembled WGS sequence"/>
</dbReference>
<dbReference type="Gene3D" id="3.50.50.60">
    <property type="entry name" value="FAD/NAD(P)-binding domain"/>
    <property type="match status" value="2"/>
</dbReference>
<dbReference type="GO" id="GO:0016491">
    <property type="term" value="F:oxidoreductase activity"/>
    <property type="evidence" value="ECO:0007669"/>
    <property type="project" value="InterPro"/>
</dbReference>
<comment type="subunit">
    <text evidence="2">Interacts with COX5B; this interaction may contribute to localize PYROXD2 to the inner face of the inner mitochondrial membrane.</text>
</comment>
<dbReference type="AlphaFoldDB" id="A0A7K3WBT9"/>
<accession>A0A7K3WBT9</accession>
<dbReference type="InterPro" id="IPR036188">
    <property type="entry name" value="FAD/NAD-bd_sf"/>
</dbReference>